<name>A0A1V9YNB2_ACHHY</name>
<dbReference type="Proteomes" id="UP000243579">
    <property type="component" value="Unassembled WGS sequence"/>
</dbReference>
<evidence type="ECO:0000313" key="4">
    <source>
        <dbReference type="Proteomes" id="UP000243579"/>
    </source>
</evidence>
<accession>A0A1V9YNB2</accession>
<feature type="compositionally biased region" description="Basic residues" evidence="1">
    <location>
        <begin position="189"/>
        <end position="201"/>
    </location>
</feature>
<organism evidence="3 4">
    <name type="scientific">Achlya hypogyna</name>
    <name type="common">Oomycete</name>
    <name type="synonym">Protoachlya hypogyna</name>
    <dbReference type="NCBI Taxonomy" id="1202772"/>
    <lineage>
        <taxon>Eukaryota</taxon>
        <taxon>Sar</taxon>
        <taxon>Stramenopiles</taxon>
        <taxon>Oomycota</taxon>
        <taxon>Saprolegniomycetes</taxon>
        <taxon>Saprolegniales</taxon>
        <taxon>Achlyaceae</taxon>
        <taxon>Achlya</taxon>
    </lineage>
</organism>
<evidence type="ECO:0000256" key="1">
    <source>
        <dbReference type="SAM" id="MobiDB-lite"/>
    </source>
</evidence>
<comment type="caution">
    <text evidence="3">The sequence shown here is derived from an EMBL/GenBank/DDBJ whole genome shotgun (WGS) entry which is preliminary data.</text>
</comment>
<proteinExistence type="predicted"/>
<dbReference type="Pfam" id="PF17800">
    <property type="entry name" value="NPL"/>
    <property type="match status" value="1"/>
</dbReference>
<feature type="compositionally biased region" description="Low complexity" evidence="1">
    <location>
        <begin position="167"/>
        <end position="179"/>
    </location>
</feature>
<dbReference type="STRING" id="1202772.A0A1V9YNB2"/>
<feature type="domain" description="Nucleoplasmin-like" evidence="2">
    <location>
        <begin position="4"/>
        <end position="94"/>
    </location>
</feature>
<sequence>MVHFFGGVVSEGKPLAVHVPEAMVLTLATATLTTGSTATVFVETTGVDNQLVKVALCSLRAKTADMTKLDIVFGATKTKLTVVGDATVHLAGYYQPGPPEELPDHADAIERLTVDDLQELIQKAAARLANNDALESPKASKKRPRQESPKSAPEPEPSDDEDDTEVPNKAPAIAQKPAAPGVPHEDGAKRKKKKKNKRNKHVLSTPN</sequence>
<dbReference type="InterPro" id="IPR041232">
    <property type="entry name" value="NPL"/>
</dbReference>
<gene>
    <name evidence="3" type="ORF">ACHHYP_09411</name>
</gene>
<evidence type="ECO:0000259" key="2">
    <source>
        <dbReference type="Pfam" id="PF17800"/>
    </source>
</evidence>
<dbReference type="EMBL" id="JNBR01001461">
    <property type="protein sequence ID" value="OQR87174.1"/>
    <property type="molecule type" value="Genomic_DNA"/>
</dbReference>
<dbReference type="Gene3D" id="2.60.120.340">
    <property type="entry name" value="Nucleoplasmin core domain"/>
    <property type="match status" value="1"/>
</dbReference>
<keyword evidence="4" id="KW-1185">Reference proteome</keyword>
<dbReference type="AlphaFoldDB" id="A0A1V9YNB2"/>
<feature type="region of interest" description="Disordered" evidence="1">
    <location>
        <begin position="128"/>
        <end position="207"/>
    </location>
</feature>
<feature type="compositionally biased region" description="Acidic residues" evidence="1">
    <location>
        <begin position="156"/>
        <end position="165"/>
    </location>
</feature>
<reference evidence="3 4" key="1">
    <citation type="journal article" date="2014" name="Genome Biol. Evol.">
        <title>The secreted proteins of Achlya hypogyna and Thraustotheca clavata identify the ancestral oomycete secretome and reveal gene acquisitions by horizontal gene transfer.</title>
        <authorList>
            <person name="Misner I."/>
            <person name="Blouin N."/>
            <person name="Leonard G."/>
            <person name="Richards T.A."/>
            <person name="Lane C.E."/>
        </authorList>
    </citation>
    <scope>NUCLEOTIDE SEQUENCE [LARGE SCALE GENOMIC DNA]</scope>
    <source>
        <strain evidence="3 4">ATCC 48635</strain>
    </source>
</reference>
<evidence type="ECO:0000313" key="3">
    <source>
        <dbReference type="EMBL" id="OQR87174.1"/>
    </source>
</evidence>
<dbReference type="OrthoDB" id="76473at2759"/>
<protein>
    <recommendedName>
        <fullName evidence="2">Nucleoplasmin-like domain-containing protein</fullName>
    </recommendedName>
</protein>